<dbReference type="STRING" id="257313.BP0978"/>
<evidence type="ECO:0000313" key="4">
    <source>
        <dbReference type="EMBL" id="CAE41280.1"/>
    </source>
</evidence>
<dbReference type="InterPro" id="IPR047650">
    <property type="entry name" value="Transpos_IS110"/>
</dbReference>
<evidence type="ECO:0000313" key="5">
    <source>
        <dbReference type="Proteomes" id="UP000002676"/>
    </source>
</evidence>
<evidence type="ECO:0000256" key="1">
    <source>
        <dbReference type="SAM" id="Coils"/>
    </source>
</evidence>
<dbReference type="HOGENOM" id="CLU_036902_5_0_4"/>
<dbReference type="PANTHER" id="PTHR33055">
    <property type="entry name" value="TRANSPOSASE FOR INSERTION SEQUENCE ELEMENT IS1111A"/>
    <property type="match status" value="1"/>
</dbReference>
<dbReference type="KEGG" id="bpe:BP0978"/>
<dbReference type="EMBL" id="BX640413">
    <property type="protein sequence ID" value="CAE41280.1"/>
    <property type="molecule type" value="Genomic_DNA"/>
</dbReference>
<dbReference type="Proteomes" id="UP000002676">
    <property type="component" value="Chromosome"/>
</dbReference>
<dbReference type="AlphaFoldDB" id="Q7VZD7"/>
<gene>
    <name evidence="4" type="ordered locus">BP0978</name>
</gene>
<proteinExistence type="predicted"/>
<sequence length="348" mass="37661">DPVCTRQVGAVADSSLLSAGGQVHVFIGIDVSKAKLDCTLLTAEADKRKTKVVVNTAAGVQALLAWCAKHGAQPAQLHAILEPTGLYHEQAATALPQVRVSLVNPAQARDFAKALALRSKNDALDSYVLARYGQTLSPALWHPAPLHARQLRALLTRREALSKDLLRELNRKEKSQFSPSAPLVDGSIDKAIAFLREQIKQIERAIDQHIDNHPDLKQDCELLNSIPAIGPQAGNAILAVMHNRHIDSAQSLAAYLGVVPVQRQSGSSLNSCARLSKAGPSQVRATLYMAALVGTRHNPHIRALYQRLLKAGKSKKAALGAAMRKLVHLCFGVLKNRIPYQPNYAMNG</sequence>
<accession>Q7VZD7</accession>
<reference evidence="5" key="1">
    <citation type="journal article" date="2003" name="Nat. Genet.">
        <title>Comparative analysis of the genome sequences of Bordetella pertussis, Bordetella parapertussis and Bordetella bronchiseptica.</title>
        <authorList>
            <person name="Parkhill J."/>
            <person name="Sebaihia M."/>
            <person name="Preston A."/>
            <person name="Murphy L.D."/>
            <person name="Thomson N.R."/>
            <person name="Harris D.E."/>
            <person name="Holden M.T.G."/>
            <person name="Churcher C.M."/>
            <person name="Bentley S.D."/>
            <person name="Mungall K.L."/>
            <person name="Cerdeno-Tarraga A.-M."/>
            <person name="Temple L."/>
            <person name="James K.D."/>
            <person name="Harris B."/>
            <person name="Quail M.A."/>
            <person name="Achtman M."/>
            <person name="Atkin R."/>
            <person name="Baker S."/>
            <person name="Basham D."/>
            <person name="Bason N."/>
            <person name="Cherevach I."/>
            <person name="Chillingworth T."/>
            <person name="Collins M."/>
            <person name="Cronin A."/>
            <person name="Davis P."/>
            <person name="Doggett J."/>
            <person name="Feltwell T."/>
            <person name="Goble A."/>
            <person name="Hamlin N."/>
            <person name="Hauser H."/>
            <person name="Holroyd S."/>
            <person name="Jagels K."/>
            <person name="Leather S."/>
            <person name="Moule S."/>
            <person name="Norberczak H."/>
            <person name="O'Neil S."/>
            <person name="Ormond D."/>
            <person name="Price C."/>
            <person name="Rabbinowitsch E."/>
            <person name="Rutter S."/>
            <person name="Sanders M."/>
            <person name="Saunders D."/>
            <person name="Seeger K."/>
            <person name="Sharp S."/>
            <person name="Simmonds M."/>
            <person name="Skelton J."/>
            <person name="Squares R."/>
            <person name="Squares S."/>
            <person name="Stevens K."/>
            <person name="Unwin L."/>
            <person name="Whitehead S."/>
            <person name="Barrell B.G."/>
            <person name="Maskell D.J."/>
        </authorList>
    </citation>
    <scope>NUCLEOTIDE SEQUENCE [LARGE SCALE GENOMIC DNA]</scope>
    <source>
        <strain evidence="5">Tohama I / ATCC BAA-589 / NCTC 13251</strain>
    </source>
</reference>
<keyword evidence="1" id="KW-0175">Coiled coil</keyword>
<evidence type="ECO:0000259" key="3">
    <source>
        <dbReference type="Pfam" id="PF02371"/>
    </source>
</evidence>
<feature type="non-terminal residue" evidence="4">
    <location>
        <position position="1"/>
    </location>
</feature>
<feature type="coiled-coil region" evidence="1">
    <location>
        <begin position="192"/>
        <end position="219"/>
    </location>
</feature>
<name>Q7VZD7_BORPE</name>
<dbReference type="PANTHER" id="PTHR33055:SF3">
    <property type="entry name" value="PUTATIVE TRANSPOSASE FOR IS117-RELATED"/>
    <property type="match status" value="1"/>
</dbReference>
<dbReference type="Pfam" id="PF02371">
    <property type="entry name" value="Transposase_20"/>
    <property type="match status" value="1"/>
</dbReference>
<dbReference type="NCBIfam" id="NF033542">
    <property type="entry name" value="transpos_IS110"/>
    <property type="match status" value="1"/>
</dbReference>
<dbReference type="GO" id="GO:0004803">
    <property type="term" value="F:transposase activity"/>
    <property type="evidence" value="ECO:0007669"/>
    <property type="project" value="InterPro"/>
</dbReference>
<keyword evidence="5" id="KW-1185">Reference proteome</keyword>
<feature type="domain" description="Transposase IS110-like N-terminal" evidence="2">
    <location>
        <begin position="27"/>
        <end position="171"/>
    </location>
</feature>
<feature type="domain" description="Transposase IS116/IS110/IS902 C-terminal" evidence="3">
    <location>
        <begin position="220"/>
        <end position="306"/>
    </location>
</feature>
<protein>
    <submittedName>
        <fullName evidence="4">Transposase for IS1663</fullName>
    </submittedName>
</protein>
<dbReference type="InterPro" id="IPR002525">
    <property type="entry name" value="Transp_IS110-like_N"/>
</dbReference>
<dbReference type="InterPro" id="IPR003346">
    <property type="entry name" value="Transposase_20"/>
</dbReference>
<dbReference type="Pfam" id="PF01548">
    <property type="entry name" value="DEDD_Tnp_IS110"/>
    <property type="match status" value="1"/>
</dbReference>
<dbReference type="GO" id="GO:0003677">
    <property type="term" value="F:DNA binding"/>
    <property type="evidence" value="ECO:0007669"/>
    <property type="project" value="InterPro"/>
</dbReference>
<organism evidence="4 5">
    <name type="scientific">Bordetella pertussis (strain Tohama I / ATCC BAA-589 / NCTC 13251)</name>
    <dbReference type="NCBI Taxonomy" id="257313"/>
    <lineage>
        <taxon>Bacteria</taxon>
        <taxon>Pseudomonadati</taxon>
        <taxon>Pseudomonadota</taxon>
        <taxon>Betaproteobacteria</taxon>
        <taxon>Burkholderiales</taxon>
        <taxon>Alcaligenaceae</taxon>
        <taxon>Bordetella</taxon>
    </lineage>
</organism>
<evidence type="ECO:0000259" key="2">
    <source>
        <dbReference type="Pfam" id="PF01548"/>
    </source>
</evidence>
<dbReference type="GO" id="GO:0006313">
    <property type="term" value="P:DNA transposition"/>
    <property type="evidence" value="ECO:0007669"/>
    <property type="project" value="InterPro"/>
</dbReference>